<sequence length="568" mass="63956">MYCIQCGATPTRLGNWCQSCVNASASIPSTSPAEVIQPPIAQAESKSANEILRLKRQQAIQQALLRQASPNPNPVTQSPLAQNSVIANSQALMEQVSASGSQGAAYESACLSRMKPYNHPQMVKGTKTPKGRTGKGIISSVSTPQKILVPCGFEMWYKGQSPPGQAVIWTDQFVLWADPNSFNSLIKTLCKKFNGSIELVTACNKDREKFVMEHFPYCKLGLQKSGSVEDYESFVDFLKREKEIDLIFDRDAFIRDQLDLEELKGMQDATHKYKKSDPILDDDVSNSSLPLGDFSYYPEVKNTTKNNEHPVDKRKNSKVMIKNDTSRSTSKPTKLKEDEIVVVPHPNMMELDDGLVFIRITPPWISNPILDPDDLSWDRFGTLENSLSLRGDDSNWVDGVRYELNLDGLNTTQRICLYPVDYQNCLKLKSTSKIISAEILNSGSVFPMPNCSMRAYALARKFMAQFCQAIKSSECATKLKQLAKKIWIVDAFPVHHDFENHPRFDKKFIPGQDEDMLPHRVGSPGPLYDPALQLTEEEPSRIFFMEERIQVFARLMLPIASKNQHCNQ</sequence>
<evidence type="ECO:0000313" key="1">
    <source>
        <dbReference type="EMBL" id="KNF05435.1"/>
    </source>
</evidence>
<keyword evidence="2" id="KW-1185">Reference proteome</keyword>
<dbReference type="Proteomes" id="UP000054564">
    <property type="component" value="Unassembled WGS sequence"/>
</dbReference>
<comment type="caution">
    <text evidence="1">The sequence shown here is derived from an EMBL/GenBank/DDBJ whole genome shotgun (WGS) entry which is preliminary data.</text>
</comment>
<proteinExistence type="predicted"/>
<protein>
    <submittedName>
        <fullName evidence="1">Uncharacterized protein</fullName>
    </submittedName>
</protein>
<organism evidence="1 2">
    <name type="scientific">Puccinia striiformis f. sp. tritici PST-78</name>
    <dbReference type="NCBI Taxonomy" id="1165861"/>
    <lineage>
        <taxon>Eukaryota</taxon>
        <taxon>Fungi</taxon>
        <taxon>Dikarya</taxon>
        <taxon>Basidiomycota</taxon>
        <taxon>Pucciniomycotina</taxon>
        <taxon>Pucciniomycetes</taxon>
        <taxon>Pucciniales</taxon>
        <taxon>Pucciniaceae</taxon>
        <taxon>Puccinia</taxon>
    </lineage>
</organism>
<reference evidence="2" key="1">
    <citation type="submission" date="2014-03" db="EMBL/GenBank/DDBJ databases">
        <title>The Genome Sequence of Puccinia striiformis f. sp. tritici PST-78.</title>
        <authorList>
            <consortium name="The Broad Institute Genome Sequencing Platform"/>
            <person name="Cuomo C."/>
            <person name="Hulbert S."/>
            <person name="Chen X."/>
            <person name="Walker B."/>
            <person name="Young S.K."/>
            <person name="Zeng Q."/>
            <person name="Gargeya S."/>
            <person name="Fitzgerald M."/>
            <person name="Haas B."/>
            <person name="Abouelleil A."/>
            <person name="Alvarado L."/>
            <person name="Arachchi H.M."/>
            <person name="Berlin A.M."/>
            <person name="Chapman S.B."/>
            <person name="Goldberg J."/>
            <person name="Griggs A."/>
            <person name="Gujja S."/>
            <person name="Hansen M."/>
            <person name="Howarth C."/>
            <person name="Imamovic A."/>
            <person name="Larimer J."/>
            <person name="McCowan C."/>
            <person name="Montmayeur A."/>
            <person name="Murphy C."/>
            <person name="Neiman D."/>
            <person name="Pearson M."/>
            <person name="Priest M."/>
            <person name="Roberts A."/>
            <person name="Saif S."/>
            <person name="Shea T."/>
            <person name="Sisk P."/>
            <person name="Sykes S."/>
            <person name="Wortman J."/>
            <person name="Nusbaum C."/>
            <person name="Birren B."/>
        </authorList>
    </citation>
    <scope>NUCLEOTIDE SEQUENCE [LARGE SCALE GENOMIC DNA]</scope>
    <source>
        <strain evidence="2">race PST-78</strain>
    </source>
</reference>
<evidence type="ECO:0000313" key="2">
    <source>
        <dbReference type="Proteomes" id="UP000054564"/>
    </source>
</evidence>
<accession>A0A0L0W2E8</accession>
<dbReference type="AlphaFoldDB" id="A0A0L0W2E8"/>
<gene>
    <name evidence="1" type="ORF">PSTG_01244</name>
</gene>
<name>A0A0L0W2E8_9BASI</name>
<dbReference type="EMBL" id="AJIL01000007">
    <property type="protein sequence ID" value="KNF05435.1"/>
    <property type="molecule type" value="Genomic_DNA"/>
</dbReference>
<dbReference type="OrthoDB" id="2508778at2759"/>